<geneLocation type="mitochondrion" evidence="2"/>
<feature type="domain" description="Homing endonuclease LAGLIDADG" evidence="1">
    <location>
        <begin position="303"/>
        <end position="399"/>
    </location>
</feature>
<keyword evidence="2" id="KW-0496">Mitochondrion</keyword>
<feature type="domain" description="Homing endonuclease LAGLIDADG" evidence="1">
    <location>
        <begin position="148"/>
        <end position="246"/>
    </location>
</feature>
<organism evidence="2">
    <name type="scientific">Ophiocordyceps sinensis</name>
    <dbReference type="NCBI Taxonomy" id="72228"/>
    <lineage>
        <taxon>Eukaryota</taxon>
        <taxon>Fungi</taxon>
        <taxon>Dikarya</taxon>
        <taxon>Ascomycota</taxon>
        <taxon>Pezizomycotina</taxon>
        <taxon>Sordariomycetes</taxon>
        <taxon>Hypocreomycetidae</taxon>
        <taxon>Hypocreales</taxon>
        <taxon>Ophiocordycipitaceae</taxon>
        <taxon>Ophiocordyceps</taxon>
    </lineage>
</organism>
<dbReference type="PANTHER" id="PTHR36181">
    <property type="entry name" value="INTRON-ENCODED ENDONUCLEASE AI3-RELATED"/>
    <property type="match status" value="1"/>
</dbReference>
<dbReference type="EMBL" id="MH400233">
    <property type="protein sequence ID" value="QDH07192.1"/>
    <property type="molecule type" value="Genomic_DNA"/>
</dbReference>
<dbReference type="EMBL" id="KY622006">
    <property type="protein sequence ID" value="ARF03413.1"/>
    <property type="molecule type" value="Genomic_DNA"/>
</dbReference>
<dbReference type="FunFam" id="3.10.28.10:FF:000010">
    <property type="entry name" value="LAGLIDADG homing endonuclease I-LtrII"/>
    <property type="match status" value="1"/>
</dbReference>
<dbReference type="Gene3D" id="3.10.28.10">
    <property type="entry name" value="Homing endonucleases"/>
    <property type="match status" value="2"/>
</dbReference>
<proteinExistence type="predicted"/>
<evidence type="ECO:0000259" key="1">
    <source>
        <dbReference type="Pfam" id="PF00961"/>
    </source>
</evidence>
<evidence type="ECO:0000313" key="2">
    <source>
        <dbReference type="EMBL" id="ARF03413.1"/>
    </source>
</evidence>
<dbReference type="AlphaFoldDB" id="A0A1X8VJL7"/>
<dbReference type="PANTHER" id="PTHR36181:SF4">
    <property type="entry name" value="LAGLIDADG ENDONUCLEASE"/>
    <property type="match status" value="1"/>
</dbReference>
<dbReference type="Pfam" id="PF00961">
    <property type="entry name" value="LAGLIDADG_1"/>
    <property type="match status" value="2"/>
</dbReference>
<gene>
    <name evidence="2" type="primary">orf432</name>
</gene>
<evidence type="ECO:0000313" key="3">
    <source>
        <dbReference type="EMBL" id="QDH07192.1"/>
    </source>
</evidence>
<name>A0A1X8VJL7_9HYPO</name>
<dbReference type="GO" id="GO:0004519">
    <property type="term" value="F:endonuclease activity"/>
    <property type="evidence" value="ECO:0007669"/>
    <property type="project" value="UniProtKB-KW"/>
</dbReference>
<reference evidence="2" key="1">
    <citation type="submission" date="2017-02" db="EMBL/GenBank/DDBJ databases">
        <title>SMRT sequencing of the wild medicinal fungus Ophiocordyceps sinensis mitochondrial genome reveals phylogenetic relationship and depicts a genome-wide modification map.</title>
        <authorList>
            <person name="Liu D."/>
            <person name="Kang X."/>
            <person name="Hu L."/>
        </authorList>
    </citation>
    <scope>NUCLEOTIDE SEQUENCE</scope>
</reference>
<sequence length="432" mass="49676">MRWLGKSSLWVKTLSNFGELLKLLIPSNMWKHINGWSNDSGMVRSQKICENKMDNRESKSVVGSLPATVKDQRVDGSGQEKFSSCLRGTLTDFERYSEVNILSKQIHKRFFTASPRTNVWASPALAGGNKIDNLEFNSAATKMNPWFLTGFSDGEGSFILYIQKTNKTKIGWATWVAFEINLNNKDLSILKEIKSYLGVGQIYQKSNGTCVYCVRSFKEINVIIQHFDQYPLLTQKQADYLLFKSAFEIIRNKEHFTHFHKILALRASINKGLPPALKEAFPNITPWVRPNVQDSKITDPNWLVGFTTAEGCFMVRVEDRPNNRTIVRLQFKLTQHSRDEEFFRGIVDYLGCGRIYLNERSVDFIITKFSDITDKIIPLFGKYPIQGIKHLNYLDFVKVSQLMKNDLHLTLSGIKLIRKIKWGMNLKRELAP</sequence>
<dbReference type="InterPro" id="IPR051289">
    <property type="entry name" value="LAGLIDADG_Endonuclease"/>
</dbReference>
<accession>A0A1X8VJL7</accession>
<dbReference type="GeneID" id="32888764"/>
<dbReference type="InterPro" id="IPR004860">
    <property type="entry name" value="LAGLIDADG_dom"/>
</dbReference>
<dbReference type="InterPro" id="IPR027434">
    <property type="entry name" value="Homing_endonucl"/>
</dbReference>
<protein>
    <submittedName>
        <fullName evidence="3">GIY-YIG endonuclease</fullName>
    </submittedName>
</protein>
<dbReference type="RefSeq" id="YP_009364303.1">
    <property type="nucleotide sequence ID" value="NC_034659.1"/>
</dbReference>
<dbReference type="SUPFAM" id="SSF55608">
    <property type="entry name" value="Homing endonucleases"/>
    <property type="match status" value="2"/>
</dbReference>
<keyword evidence="3" id="KW-0255">Endonuclease</keyword>
<reference evidence="3" key="2">
    <citation type="submission" date="2018-05" db="EMBL/GenBank/DDBJ databases">
        <authorList>
            <person name="Zhang Y."/>
        </authorList>
    </citation>
    <scope>NUCLEOTIDE SEQUENCE</scope>
</reference>
<keyword evidence="3" id="KW-0378">Hydrolase</keyword>
<keyword evidence="3" id="KW-0540">Nuclease</keyword>
<dbReference type="GO" id="GO:0005739">
    <property type="term" value="C:mitochondrion"/>
    <property type="evidence" value="ECO:0007669"/>
    <property type="project" value="UniProtKB-ARBA"/>
</dbReference>